<accession>A0ABV6A2B7</accession>
<evidence type="ECO:0008006" key="5">
    <source>
        <dbReference type="Google" id="ProtNLM"/>
    </source>
</evidence>
<evidence type="ECO:0000256" key="2">
    <source>
        <dbReference type="SAM" id="SignalP"/>
    </source>
</evidence>
<proteinExistence type="predicted"/>
<keyword evidence="4" id="KW-1185">Reference proteome</keyword>
<comment type="caution">
    <text evidence="3">The sequence shown here is derived from an EMBL/GenBank/DDBJ whole genome shotgun (WGS) entry which is preliminary data.</text>
</comment>
<feature type="signal peptide" evidence="2">
    <location>
        <begin position="1"/>
        <end position="27"/>
    </location>
</feature>
<evidence type="ECO:0000256" key="1">
    <source>
        <dbReference type="SAM" id="MobiDB-lite"/>
    </source>
</evidence>
<sequence length="87" mass="8830">MAHMTRSGGTLSLVAALAAAGALTFTAVYTVVQTSCTDQGEIVQRGAVLELVGGCVEHDDLPAGPHKPGHPGADQADGDHTPSKIRP</sequence>
<feature type="chain" id="PRO_5045140334" description="Secreted protein" evidence="2">
    <location>
        <begin position="28"/>
        <end position="87"/>
    </location>
</feature>
<dbReference type="EMBL" id="JBHLZU010000020">
    <property type="protein sequence ID" value="MFB9907248.1"/>
    <property type="molecule type" value="Genomic_DNA"/>
</dbReference>
<evidence type="ECO:0000313" key="3">
    <source>
        <dbReference type="EMBL" id="MFB9907248.1"/>
    </source>
</evidence>
<gene>
    <name evidence="3" type="ORF">ACFFQA_25210</name>
</gene>
<dbReference type="Proteomes" id="UP001589693">
    <property type="component" value="Unassembled WGS sequence"/>
</dbReference>
<feature type="region of interest" description="Disordered" evidence="1">
    <location>
        <begin position="57"/>
        <end position="87"/>
    </location>
</feature>
<feature type="compositionally biased region" description="Basic and acidic residues" evidence="1">
    <location>
        <begin position="77"/>
        <end position="87"/>
    </location>
</feature>
<protein>
    <recommendedName>
        <fullName evidence="5">Secreted protein</fullName>
    </recommendedName>
</protein>
<evidence type="ECO:0000313" key="4">
    <source>
        <dbReference type="Proteomes" id="UP001589693"/>
    </source>
</evidence>
<reference evidence="3 4" key="1">
    <citation type="submission" date="2024-09" db="EMBL/GenBank/DDBJ databases">
        <authorList>
            <person name="Sun Q."/>
            <person name="Mori K."/>
        </authorList>
    </citation>
    <scope>NUCLEOTIDE SEQUENCE [LARGE SCALE GENOMIC DNA]</scope>
    <source>
        <strain evidence="3 4">TBRC 7907</strain>
    </source>
</reference>
<keyword evidence="2" id="KW-0732">Signal</keyword>
<name>A0ABV6A2B7_9PSEU</name>
<feature type="compositionally biased region" description="Low complexity" evidence="1">
    <location>
        <begin position="62"/>
        <end position="73"/>
    </location>
</feature>
<dbReference type="RefSeq" id="WP_377857034.1">
    <property type="nucleotide sequence ID" value="NZ_JBHLZU010000020.1"/>
</dbReference>
<organism evidence="3 4">
    <name type="scientific">Allokutzneria oryzae</name>
    <dbReference type="NCBI Taxonomy" id="1378989"/>
    <lineage>
        <taxon>Bacteria</taxon>
        <taxon>Bacillati</taxon>
        <taxon>Actinomycetota</taxon>
        <taxon>Actinomycetes</taxon>
        <taxon>Pseudonocardiales</taxon>
        <taxon>Pseudonocardiaceae</taxon>
        <taxon>Allokutzneria</taxon>
    </lineage>
</organism>